<protein>
    <submittedName>
        <fullName evidence="1">Uncharacterized protein</fullName>
    </submittedName>
</protein>
<dbReference type="Proteomes" id="UP001161325">
    <property type="component" value="Unassembled WGS sequence"/>
</dbReference>
<sequence>MRQYQYLATDATIDALGRLRRPWAGYHVGDDTLLVALAEGGTIRIGVEGADVEPDFEAFRLTAEAVDGIVDEPTAAQAFGTGRNDVVVFRSATWIEGPAPSDDGVTGTQRVMQFTGAPRQLSPSAAAACAVDDACVVATSAGTGMLVRCGVRPRTLDVTLDSAAIAQFLRERQYGAEPSGS</sequence>
<proteinExistence type="predicted"/>
<organism evidence="1 2">
    <name type="scientific">Roseisolibacter agri</name>
    <dbReference type="NCBI Taxonomy" id="2014610"/>
    <lineage>
        <taxon>Bacteria</taxon>
        <taxon>Pseudomonadati</taxon>
        <taxon>Gemmatimonadota</taxon>
        <taxon>Gemmatimonadia</taxon>
        <taxon>Gemmatimonadales</taxon>
        <taxon>Gemmatimonadaceae</taxon>
        <taxon>Roseisolibacter</taxon>
    </lineage>
</organism>
<keyword evidence="2" id="KW-1185">Reference proteome</keyword>
<reference evidence="1" key="1">
    <citation type="submission" date="2022-08" db="EMBL/GenBank/DDBJ databases">
        <title>Draft genome sequencing of Roseisolibacter agri AW1220.</title>
        <authorList>
            <person name="Tobiishi Y."/>
            <person name="Tonouchi A."/>
        </authorList>
    </citation>
    <scope>NUCLEOTIDE SEQUENCE</scope>
    <source>
        <strain evidence="1">AW1220</strain>
    </source>
</reference>
<evidence type="ECO:0000313" key="1">
    <source>
        <dbReference type="EMBL" id="GLC25920.1"/>
    </source>
</evidence>
<dbReference type="AlphaFoldDB" id="A0AA37QGD9"/>
<name>A0AA37QGD9_9BACT</name>
<comment type="caution">
    <text evidence="1">The sequence shown here is derived from an EMBL/GenBank/DDBJ whole genome shotgun (WGS) entry which is preliminary data.</text>
</comment>
<accession>A0AA37QGD9</accession>
<gene>
    <name evidence="1" type="ORF">rosag_24330</name>
</gene>
<dbReference type="RefSeq" id="WP_284350382.1">
    <property type="nucleotide sequence ID" value="NZ_BRXS01000003.1"/>
</dbReference>
<dbReference type="EMBL" id="BRXS01000003">
    <property type="protein sequence ID" value="GLC25920.1"/>
    <property type="molecule type" value="Genomic_DNA"/>
</dbReference>
<evidence type="ECO:0000313" key="2">
    <source>
        <dbReference type="Proteomes" id="UP001161325"/>
    </source>
</evidence>